<organism evidence="2 3">
    <name type="scientific">Bifidobacterium adolescentis</name>
    <dbReference type="NCBI Taxonomy" id="1680"/>
    <lineage>
        <taxon>Bacteria</taxon>
        <taxon>Bacillati</taxon>
        <taxon>Actinomycetota</taxon>
        <taxon>Actinomycetes</taxon>
        <taxon>Bifidobacteriales</taxon>
        <taxon>Bifidobacteriaceae</taxon>
        <taxon>Bifidobacterium</taxon>
    </lineage>
</organism>
<dbReference type="AlphaFoldDB" id="A0A6A2R908"/>
<feature type="region of interest" description="Disordered" evidence="1">
    <location>
        <begin position="1"/>
        <end position="27"/>
    </location>
</feature>
<accession>A0A6A2R908</accession>
<dbReference type="EMBL" id="WDIP01000010">
    <property type="protein sequence ID" value="KAB5883424.1"/>
    <property type="molecule type" value="Genomic_DNA"/>
</dbReference>
<feature type="compositionally biased region" description="Basic and acidic residues" evidence="1">
    <location>
        <begin position="1"/>
        <end position="13"/>
    </location>
</feature>
<dbReference type="Proteomes" id="UP000470200">
    <property type="component" value="Unassembled WGS sequence"/>
</dbReference>
<evidence type="ECO:0000256" key="1">
    <source>
        <dbReference type="SAM" id="MobiDB-lite"/>
    </source>
</evidence>
<evidence type="ECO:0000313" key="3">
    <source>
        <dbReference type="Proteomes" id="UP000470200"/>
    </source>
</evidence>
<comment type="caution">
    <text evidence="2">The sequence shown here is derived from an EMBL/GenBank/DDBJ whole genome shotgun (WGS) entry which is preliminary data.</text>
</comment>
<sequence length="91" mass="10500">MRSEGRRRDESRSRMIPGANHDMPRSMIDEAMTDRIMRVVFRDKLVHQREHAPGYAWANPDDPTNERCGVIEQVPDGGHRAQASQNGIFRQ</sequence>
<proteinExistence type="predicted"/>
<reference evidence="2 3" key="1">
    <citation type="journal article" date="2019" name="Nat. Med.">
        <title>A library of human gut bacterial isolates paired with longitudinal multiomics data enables mechanistic microbiome research.</title>
        <authorList>
            <person name="Poyet M."/>
            <person name="Groussin M."/>
            <person name="Gibbons S.M."/>
            <person name="Avila-Pacheco J."/>
            <person name="Jiang X."/>
            <person name="Kearney S.M."/>
            <person name="Perrotta A.R."/>
            <person name="Berdy B."/>
            <person name="Zhao S."/>
            <person name="Lieberman T.D."/>
            <person name="Swanson P.K."/>
            <person name="Smith M."/>
            <person name="Roesemann S."/>
            <person name="Alexander J.E."/>
            <person name="Rich S.A."/>
            <person name="Livny J."/>
            <person name="Vlamakis H."/>
            <person name="Clish C."/>
            <person name="Bullock K."/>
            <person name="Deik A."/>
            <person name="Scott J."/>
            <person name="Pierce K.A."/>
            <person name="Xavier R.J."/>
            <person name="Alm E.J."/>
        </authorList>
    </citation>
    <scope>NUCLEOTIDE SEQUENCE [LARGE SCALE GENOMIC DNA]</scope>
    <source>
        <strain evidence="2 3">BIOML-A105</strain>
    </source>
</reference>
<protein>
    <submittedName>
        <fullName evidence="2">Uncharacterized protein</fullName>
    </submittedName>
</protein>
<name>A0A6A2R908_BIFAD</name>
<gene>
    <name evidence="2" type="ORF">GA629_08665</name>
</gene>
<evidence type="ECO:0000313" key="2">
    <source>
        <dbReference type="EMBL" id="KAB5883424.1"/>
    </source>
</evidence>